<feature type="chain" id="PRO_5025373314" evidence="1">
    <location>
        <begin position="23"/>
        <end position="176"/>
    </location>
</feature>
<dbReference type="Proteomes" id="UP000799324">
    <property type="component" value="Unassembled WGS sequence"/>
</dbReference>
<dbReference type="OrthoDB" id="3745913at2759"/>
<name>A0A6A6T6N2_9PLEO</name>
<gene>
    <name evidence="2" type="ORF">K491DRAFT_679616</name>
</gene>
<keyword evidence="1" id="KW-0732">Signal</keyword>
<evidence type="ECO:0000256" key="1">
    <source>
        <dbReference type="SAM" id="SignalP"/>
    </source>
</evidence>
<dbReference type="AlphaFoldDB" id="A0A6A6T6N2"/>
<evidence type="ECO:0000313" key="3">
    <source>
        <dbReference type="Proteomes" id="UP000799324"/>
    </source>
</evidence>
<proteinExistence type="predicted"/>
<organism evidence="2 3">
    <name type="scientific">Lophiostoma macrostomum CBS 122681</name>
    <dbReference type="NCBI Taxonomy" id="1314788"/>
    <lineage>
        <taxon>Eukaryota</taxon>
        <taxon>Fungi</taxon>
        <taxon>Dikarya</taxon>
        <taxon>Ascomycota</taxon>
        <taxon>Pezizomycotina</taxon>
        <taxon>Dothideomycetes</taxon>
        <taxon>Pleosporomycetidae</taxon>
        <taxon>Pleosporales</taxon>
        <taxon>Lophiostomataceae</taxon>
        <taxon>Lophiostoma</taxon>
    </lineage>
</organism>
<accession>A0A6A6T6N2</accession>
<dbReference type="EMBL" id="MU004362">
    <property type="protein sequence ID" value="KAF2654583.1"/>
    <property type="molecule type" value="Genomic_DNA"/>
</dbReference>
<protein>
    <submittedName>
        <fullName evidence="2">Uncharacterized protein</fullName>
    </submittedName>
</protein>
<sequence>MLWNKCWAGLLVGASIFSSVLASPIPAAPRDAPLSKREYVPDDATDYNKVLEWMDDEGIQNERLVFYTGGKQADALAFVENNPLYAYFWDVFDEDFQKDFGGVAMDSEVTAACSKAFALNAEGDVRVFGDALGGDDGYWASIEKPILLADSSIDHIWSMDDGTTDKDAHAAGDLKG</sequence>
<reference evidence="2" key="1">
    <citation type="journal article" date="2020" name="Stud. Mycol.">
        <title>101 Dothideomycetes genomes: a test case for predicting lifestyles and emergence of pathogens.</title>
        <authorList>
            <person name="Haridas S."/>
            <person name="Albert R."/>
            <person name="Binder M."/>
            <person name="Bloem J."/>
            <person name="Labutti K."/>
            <person name="Salamov A."/>
            <person name="Andreopoulos B."/>
            <person name="Baker S."/>
            <person name="Barry K."/>
            <person name="Bills G."/>
            <person name="Bluhm B."/>
            <person name="Cannon C."/>
            <person name="Castanera R."/>
            <person name="Culley D."/>
            <person name="Daum C."/>
            <person name="Ezra D."/>
            <person name="Gonzalez J."/>
            <person name="Henrissat B."/>
            <person name="Kuo A."/>
            <person name="Liang C."/>
            <person name="Lipzen A."/>
            <person name="Lutzoni F."/>
            <person name="Magnuson J."/>
            <person name="Mondo S."/>
            <person name="Nolan M."/>
            <person name="Ohm R."/>
            <person name="Pangilinan J."/>
            <person name="Park H.-J."/>
            <person name="Ramirez L."/>
            <person name="Alfaro M."/>
            <person name="Sun H."/>
            <person name="Tritt A."/>
            <person name="Yoshinaga Y."/>
            <person name="Zwiers L.-H."/>
            <person name="Turgeon B."/>
            <person name="Goodwin S."/>
            <person name="Spatafora J."/>
            <person name="Crous P."/>
            <person name="Grigoriev I."/>
        </authorList>
    </citation>
    <scope>NUCLEOTIDE SEQUENCE</scope>
    <source>
        <strain evidence="2">CBS 122681</strain>
    </source>
</reference>
<feature type="signal peptide" evidence="1">
    <location>
        <begin position="1"/>
        <end position="22"/>
    </location>
</feature>
<keyword evidence="3" id="KW-1185">Reference proteome</keyword>
<evidence type="ECO:0000313" key="2">
    <source>
        <dbReference type="EMBL" id="KAF2654583.1"/>
    </source>
</evidence>